<evidence type="ECO:0000313" key="3">
    <source>
        <dbReference type="Proteomes" id="UP000265703"/>
    </source>
</evidence>
<accession>A0A397SHP4</accession>
<keyword evidence="3" id="KW-1185">Reference proteome</keyword>
<comment type="caution">
    <text evidence="2">The sequence shown here is derived from an EMBL/GenBank/DDBJ whole genome shotgun (WGS) entry which is preliminary data.</text>
</comment>
<gene>
    <name evidence="2" type="ORF">C1645_830274</name>
</gene>
<dbReference type="AlphaFoldDB" id="A0A397SHP4"/>
<dbReference type="STRING" id="658196.A0A397SHP4"/>
<organism evidence="2 3">
    <name type="scientific">Glomus cerebriforme</name>
    <dbReference type="NCBI Taxonomy" id="658196"/>
    <lineage>
        <taxon>Eukaryota</taxon>
        <taxon>Fungi</taxon>
        <taxon>Fungi incertae sedis</taxon>
        <taxon>Mucoromycota</taxon>
        <taxon>Glomeromycotina</taxon>
        <taxon>Glomeromycetes</taxon>
        <taxon>Glomerales</taxon>
        <taxon>Glomeraceae</taxon>
        <taxon>Glomus</taxon>
    </lineage>
</organism>
<name>A0A397SHP4_9GLOM</name>
<sequence>MSSKATLNQDIRERKYTVNRIASLFKAIESIYQEYVFNWIKVQTNCIKDVKSVFSEFDFTLNKVDGIGFKTRSNKELGLSGSGRPMSMSKSNDNTVLVIHHQSANNSEAFRDFKVHRDKMTLALNWLKENNHYYANIIIDFEVFQSLPIDSSIDDQLQNTQIIAEDFNEGNENVITHIFICFTSPFNLS</sequence>
<evidence type="ECO:0000313" key="2">
    <source>
        <dbReference type="EMBL" id="RIA85790.1"/>
    </source>
</evidence>
<dbReference type="OrthoDB" id="2398476at2759"/>
<dbReference type="EMBL" id="QKYT01000404">
    <property type="protein sequence ID" value="RIA85790.1"/>
    <property type="molecule type" value="Genomic_DNA"/>
</dbReference>
<reference evidence="2 3" key="1">
    <citation type="submission" date="2018-06" db="EMBL/GenBank/DDBJ databases">
        <title>Comparative genomics reveals the genomic features of Rhizophagus irregularis, R. cerebriforme, R. diaphanum and Gigaspora rosea, and their symbiotic lifestyle signature.</title>
        <authorList>
            <person name="Morin E."/>
            <person name="San Clemente H."/>
            <person name="Chen E.C.H."/>
            <person name="De La Providencia I."/>
            <person name="Hainaut M."/>
            <person name="Kuo A."/>
            <person name="Kohler A."/>
            <person name="Murat C."/>
            <person name="Tang N."/>
            <person name="Roy S."/>
            <person name="Loubradou J."/>
            <person name="Henrissat B."/>
            <person name="Grigoriev I.V."/>
            <person name="Corradi N."/>
            <person name="Roux C."/>
            <person name="Martin F.M."/>
        </authorList>
    </citation>
    <scope>NUCLEOTIDE SEQUENCE [LARGE SCALE GENOMIC DNA]</scope>
    <source>
        <strain evidence="2 3">DAOM 227022</strain>
    </source>
</reference>
<dbReference type="InterPro" id="IPR046700">
    <property type="entry name" value="DUF6570"/>
</dbReference>
<protein>
    <recommendedName>
        <fullName evidence="1">DUF6570 domain-containing protein</fullName>
    </recommendedName>
</protein>
<feature type="domain" description="DUF6570" evidence="1">
    <location>
        <begin position="95"/>
        <end position="143"/>
    </location>
</feature>
<evidence type="ECO:0000259" key="1">
    <source>
        <dbReference type="Pfam" id="PF20209"/>
    </source>
</evidence>
<proteinExistence type="predicted"/>
<dbReference type="Proteomes" id="UP000265703">
    <property type="component" value="Unassembled WGS sequence"/>
</dbReference>
<dbReference type="Pfam" id="PF20209">
    <property type="entry name" value="DUF6570"/>
    <property type="match status" value="1"/>
</dbReference>